<name>A0A0A2WVN5_THEFI</name>
<reference evidence="1 2" key="1">
    <citation type="journal article" date="2015" name="Genome Announc.">
        <title>Draft Genome Sequence of the Thermophile Thermus filiformis ATCC 43280, Producer of Carotenoid-(Di)glucoside-Branched Fatty Acid (Di)esters and Source of Hyperthermostable Enzymes of Biotechnological Interest.</title>
        <authorList>
            <person name="Mandelli F."/>
            <person name="Oliveira Ramires B."/>
            <person name="Couger M.B."/>
            <person name="Paixao D.A."/>
            <person name="Camilo C.M."/>
            <person name="Polikarpov I."/>
            <person name="Prade R."/>
            <person name="Riano-Pachon D.M."/>
            <person name="Squina F.M."/>
        </authorList>
    </citation>
    <scope>NUCLEOTIDE SEQUENCE [LARGE SCALE GENOMIC DNA]</scope>
    <source>
        <strain evidence="1 2">ATCC 43280</strain>
    </source>
</reference>
<dbReference type="Proteomes" id="UP000030364">
    <property type="component" value="Unassembled WGS sequence"/>
</dbReference>
<dbReference type="STRING" id="276.THFILI_02840"/>
<proteinExistence type="predicted"/>
<dbReference type="RefSeq" id="WP_038061060.1">
    <property type="nucleotide sequence ID" value="NZ_JPSL02000037.1"/>
</dbReference>
<dbReference type="PATRIC" id="fig|276.5.peg.302"/>
<evidence type="ECO:0000313" key="1">
    <source>
        <dbReference type="EMBL" id="KGQ22857.1"/>
    </source>
</evidence>
<dbReference type="AlphaFoldDB" id="A0A0A2WVN5"/>
<organism evidence="1 2">
    <name type="scientific">Thermus filiformis</name>
    <dbReference type="NCBI Taxonomy" id="276"/>
    <lineage>
        <taxon>Bacteria</taxon>
        <taxon>Thermotogati</taxon>
        <taxon>Deinococcota</taxon>
        <taxon>Deinococci</taxon>
        <taxon>Thermales</taxon>
        <taxon>Thermaceae</taxon>
        <taxon>Thermus</taxon>
    </lineage>
</organism>
<sequence>MNALRMSLLLERLLHLVRPSYSPPPALVREDLEARTPLSLEVAYHPAQGRKGLVLIPKDAYFREVEALLRLD</sequence>
<comment type="caution">
    <text evidence="1">The sequence shown here is derived from an EMBL/GenBank/DDBJ whole genome shotgun (WGS) entry which is preliminary data.</text>
</comment>
<gene>
    <name evidence="1" type="ORF">THFILI_02840</name>
</gene>
<protein>
    <submittedName>
        <fullName evidence="1">Uncharacterized protein</fullName>
    </submittedName>
</protein>
<accession>A0A0A2WVN5</accession>
<dbReference type="EMBL" id="JPSL02000037">
    <property type="protein sequence ID" value="KGQ22857.1"/>
    <property type="molecule type" value="Genomic_DNA"/>
</dbReference>
<evidence type="ECO:0000313" key="2">
    <source>
        <dbReference type="Proteomes" id="UP000030364"/>
    </source>
</evidence>
<keyword evidence="2" id="KW-1185">Reference proteome</keyword>